<comment type="caution">
    <text evidence="4">The sequence shown here is derived from an EMBL/GenBank/DDBJ whole genome shotgun (WGS) entry which is preliminary data.</text>
</comment>
<dbReference type="EMBL" id="JBHSMZ010000009">
    <property type="protein sequence ID" value="MFC5549679.1"/>
    <property type="molecule type" value="Genomic_DNA"/>
</dbReference>
<keyword evidence="1" id="KW-1133">Transmembrane helix</keyword>
<proteinExistence type="predicted"/>
<dbReference type="NCBIfam" id="TIGR02595">
    <property type="entry name" value="PEP_CTERM"/>
    <property type="match status" value="1"/>
</dbReference>
<evidence type="ECO:0000313" key="5">
    <source>
        <dbReference type="Proteomes" id="UP001596086"/>
    </source>
</evidence>
<keyword evidence="5" id="KW-1185">Reference proteome</keyword>
<gene>
    <name evidence="4" type="ORF">ACFPO9_14275</name>
</gene>
<dbReference type="RefSeq" id="WP_379771788.1">
    <property type="nucleotide sequence ID" value="NZ_JBHSMZ010000009.1"/>
</dbReference>
<evidence type="ECO:0000256" key="2">
    <source>
        <dbReference type="SAM" id="SignalP"/>
    </source>
</evidence>
<evidence type="ECO:0000256" key="1">
    <source>
        <dbReference type="SAM" id="Phobius"/>
    </source>
</evidence>
<feature type="transmembrane region" description="Helical" evidence="1">
    <location>
        <begin position="138"/>
        <end position="154"/>
    </location>
</feature>
<keyword evidence="1" id="KW-0472">Membrane</keyword>
<evidence type="ECO:0000313" key="4">
    <source>
        <dbReference type="EMBL" id="MFC5549679.1"/>
    </source>
</evidence>
<feature type="chain" id="PRO_5047382429" evidence="2">
    <location>
        <begin position="23"/>
        <end position="163"/>
    </location>
</feature>
<keyword evidence="2" id="KW-0732">Signal</keyword>
<feature type="signal peptide" evidence="2">
    <location>
        <begin position="1"/>
        <end position="22"/>
    </location>
</feature>
<accession>A0ABW0RYH9</accession>
<protein>
    <submittedName>
        <fullName evidence="4">PEP-CTERM sorting domain-containing protein</fullName>
    </submittedName>
</protein>
<dbReference type="Proteomes" id="UP001596086">
    <property type="component" value="Unassembled WGS sequence"/>
</dbReference>
<name>A0ABW0RYH9_9BURK</name>
<feature type="domain" description="Ice-binding protein C-terminal" evidence="3">
    <location>
        <begin position="134"/>
        <end position="157"/>
    </location>
</feature>
<evidence type="ECO:0000259" key="3">
    <source>
        <dbReference type="Pfam" id="PF07589"/>
    </source>
</evidence>
<dbReference type="InterPro" id="IPR013424">
    <property type="entry name" value="Ice-binding_C"/>
</dbReference>
<sequence>MKLTKNLLAAAILAGAAASAFATPIYVGSWDLYSGAEWGTVPPTYTAQEAAAVLFGGRASDYLISTLGDNAALLNGMGWYDRYGDGPATFAQDYRVDTGELGKYDTWGDTSAMIKDNAGNRNLINYAFRVDSADVPEPLSLGLMGLGLAGLAAARRRRRRKPG</sequence>
<organism evidence="4 5">
    <name type="scientific">Massilia aerilata</name>
    <dbReference type="NCBI Taxonomy" id="453817"/>
    <lineage>
        <taxon>Bacteria</taxon>
        <taxon>Pseudomonadati</taxon>
        <taxon>Pseudomonadota</taxon>
        <taxon>Betaproteobacteria</taxon>
        <taxon>Burkholderiales</taxon>
        <taxon>Oxalobacteraceae</taxon>
        <taxon>Telluria group</taxon>
        <taxon>Massilia</taxon>
    </lineage>
</organism>
<dbReference type="Pfam" id="PF07589">
    <property type="entry name" value="PEP-CTERM"/>
    <property type="match status" value="1"/>
</dbReference>
<keyword evidence="1" id="KW-0812">Transmembrane</keyword>
<reference evidence="5" key="1">
    <citation type="journal article" date="2019" name="Int. J. Syst. Evol. Microbiol.">
        <title>The Global Catalogue of Microorganisms (GCM) 10K type strain sequencing project: providing services to taxonomists for standard genome sequencing and annotation.</title>
        <authorList>
            <consortium name="The Broad Institute Genomics Platform"/>
            <consortium name="The Broad Institute Genome Sequencing Center for Infectious Disease"/>
            <person name="Wu L."/>
            <person name="Ma J."/>
        </authorList>
    </citation>
    <scope>NUCLEOTIDE SEQUENCE [LARGE SCALE GENOMIC DNA]</scope>
    <source>
        <strain evidence="5">CGMCC 4.5798</strain>
    </source>
</reference>